<proteinExistence type="predicted"/>
<gene>
    <name evidence="2" type="ORF">LSH36_673g00014</name>
</gene>
<evidence type="ECO:0000313" key="2">
    <source>
        <dbReference type="EMBL" id="KAK2145561.1"/>
    </source>
</evidence>
<evidence type="ECO:0000256" key="1">
    <source>
        <dbReference type="SAM" id="MobiDB-lite"/>
    </source>
</evidence>
<dbReference type="Pfam" id="PF19798">
    <property type="entry name" value="Sulfotransfer_5"/>
    <property type="match status" value="1"/>
</dbReference>
<protein>
    <recommendedName>
        <fullName evidence="4">Sulfotransferase</fullName>
    </recommendedName>
</protein>
<dbReference type="PANTHER" id="PTHR48419">
    <property type="entry name" value="SULFOTRANSFERASE DOMAIN-CONTAINING PROTEIN"/>
    <property type="match status" value="1"/>
</dbReference>
<dbReference type="InterPro" id="IPR027417">
    <property type="entry name" value="P-loop_NTPase"/>
</dbReference>
<evidence type="ECO:0000313" key="3">
    <source>
        <dbReference type="Proteomes" id="UP001208570"/>
    </source>
</evidence>
<feature type="region of interest" description="Disordered" evidence="1">
    <location>
        <begin position="145"/>
        <end position="168"/>
    </location>
</feature>
<dbReference type="Proteomes" id="UP001208570">
    <property type="component" value="Unassembled WGS sequence"/>
</dbReference>
<accession>A0AAD9J2M8</accession>
<evidence type="ECO:0008006" key="4">
    <source>
        <dbReference type="Google" id="ProtNLM"/>
    </source>
</evidence>
<dbReference type="SUPFAM" id="SSF52540">
    <property type="entry name" value="P-loop containing nucleoside triphosphate hydrolases"/>
    <property type="match status" value="1"/>
</dbReference>
<dbReference type="Gene3D" id="3.40.50.300">
    <property type="entry name" value="P-loop containing nucleotide triphosphate hydrolases"/>
    <property type="match status" value="1"/>
</dbReference>
<dbReference type="EMBL" id="JAODUP010000673">
    <property type="protein sequence ID" value="KAK2145561.1"/>
    <property type="molecule type" value="Genomic_DNA"/>
</dbReference>
<organism evidence="2 3">
    <name type="scientific">Paralvinella palmiformis</name>
    <dbReference type="NCBI Taxonomy" id="53620"/>
    <lineage>
        <taxon>Eukaryota</taxon>
        <taxon>Metazoa</taxon>
        <taxon>Spiralia</taxon>
        <taxon>Lophotrochozoa</taxon>
        <taxon>Annelida</taxon>
        <taxon>Polychaeta</taxon>
        <taxon>Sedentaria</taxon>
        <taxon>Canalipalpata</taxon>
        <taxon>Terebellida</taxon>
        <taxon>Terebelliformia</taxon>
        <taxon>Alvinellidae</taxon>
        <taxon>Paralvinella</taxon>
    </lineage>
</organism>
<dbReference type="PANTHER" id="PTHR48419:SF1">
    <property type="entry name" value="SULFOTRANSFERASE DOMAIN-CONTAINING PROTEIN"/>
    <property type="match status" value="1"/>
</dbReference>
<comment type="caution">
    <text evidence="2">The sequence shown here is derived from an EMBL/GenBank/DDBJ whole genome shotgun (WGS) entry which is preliminary data.</text>
</comment>
<name>A0AAD9J2M8_9ANNE</name>
<dbReference type="AlphaFoldDB" id="A0AAD9J2M8"/>
<keyword evidence="3" id="KW-1185">Reference proteome</keyword>
<dbReference type="InterPro" id="IPR053226">
    <property type="entry name" value="Pyrrolopyrazine_biosynth_F"/>
</dbReference>
<reference evidence="2" key="1">
    <citation type="journal article" date="2023" name="Mol. Biol. Evol.">
        <title>Third-Generation Sequencing Reveals the Adaptive Role of the Epigenome in Three Deep-Sea Polychaetes.</title>
        <authorList>
            <person name="Perez M."/>
            <person name="Aroh O."/>
            <person name="Sun Y."/>
            <person name="Lan Y."/>
            <person name="Juniper S.K."/>
            <person name="Young C.R."/>
            <person name="Angers B."/>
            <person name="Qian P.Y."/>
        </authorList>
    </citation>
    <scope>NUCLEOTIDE SEQUENCE</scope>
    <source>
        <strain evidence="2">P08H-3</strain>
    </source>
</reference>
<sequence length="180" mass="21105">MAEPQAKVFLWAVPRSISTAFFRAMMNKPETKVLLEPFSRAYYFGSERVSKRYQNEPVQDNCTFKDIKTMCEQDCPGYKTVFVKDMAYYLVGRLDTIQYIPEGYVHTFLLRDPKKSVYSLYKMSLNKDLTGKALSNLCAPIKRETRSRKTRPLQMPDTTVRRPDNPEDDLYAPAWYGRRR</sequence>